<feature type="domain" description="Porin" evidence="12">
    <location>
        <begin position="11"/>
        <end position="347"/>
    </location>
</feature>
<feature type="chain" id="PRO_5003115591" evidence="11">
    <location>
        <begin position="22"/>
        <end position="374"/>
    </location>
</feature>
<keyword evidence="3" id="KW-0813">Transport</keyword>
<keyword evidence="10" id="KW-0998">Cell outer membrane</keyword>
<evidence type="ECO:0000256" key="1">
    <source>
        <dbReference type="ARBA" id="ARBA00004571"/>
    </source>
</evidence>
<comment type="subunit">
    <text evidence="2">Homotrimer.</text>
</comment>
<dbReference type="GO" id="GO:0034220">
    <property type="term" value="P:monoatomic ion transmembrane transport"/>
    <property type="evidence" value="ECO:0007669"/>
    <property type="project" value="InterPro"/>
</dbReference>
<dbReference type="PANTHER" id="PTHR34501:SF9">
    <property type="entry name" value="MAJOR OUTER MEMBRANE PROTEIN P.IA"/>
    <property type="match status" value="1"/>
</dbReference>
<reference evidence="13 14" key="1">
    <citation type="submission" date="2010-04" db="EMBL/GenBank/DDBJ databases">
        <title>The genome of Herbaspirillum seropedicae SmR1, an endophytic, nitrogen-fixing, plant-growth promoting beta-Proteobacteria.</title>
        <authorList>
            <person name="Pedrosa F.O."/>
            <person name="Monteiro R.A."/>
            <person name="Wassem R."/>
            <person name="Cruz L.M."/>
            <person name="Ayub R.A."/>
            <person name="Colauto N.B."/>
            <person name="Fernandez M.A."/>
            <person name="Fungaro M.H.P."/>
            <person name="Grisard E.C."/>
            <person name="Hungria M."/>
            <person name="Madeira H.M.F."/>
            <person name="Nodari R.O."/>
            <person name="Osaku C.A."/>
            <person name="Petzl-Erler M.L."/>
            <person name="Terenzi H."/>
            <person name="Vieira L.G.E."/>
            <person name="Almeida M.I.M."/>
            <person name="Alves L.R."/>
            <person name="Arantes O.M.N."/>
            <person name="Balsanelli E."/>
            <person name="Barcellos F.G."/>
            <person name="Baura V.A."/>
            <person name="Binde D.R."/>
            <person name="Campo R.J."/>
            <person name="Chubatsu L.S."/>
            <person name="Chueire L.M.O."/>
            <person name="Ciferri R.R."/>
            <person name="Correa L.C."/>
            <person name="da Conceicao Silva J.L."/>
            <person name="Dabul A.N.G."/>
            <person name="Dambros B.P."/>
            <person name="Faoro H."/>
            <person name="Favetti A."/>
            <person name="Friedermann G."/>
            <person name="Furlaneto M.C."/>
            <person name="Gasques L.S."/>
            <person name="Gimenes C.C.T."/>
            <person name="Gioppo N.M.R."/>
            <person name="Glienke-Blanco C."/>
            <person name="Godoy L.P."/>
            <person name="Guerra M.P."/>
            <person name="Karp S."/>
            <person name="Kava-Cordeiro V."/>
            <person name="Margarido V.P."/>
            <person name="Mathioni S.M."/>
            <person name="Menck-Soares M.A."/>
            <person name="Murace N.K."/>
            <person name="Nicolas M.F."/>
            <person name="Oliveira C.E.C."/>
            <person name="Pagnan N.A.B."/>
            <person name="Pamphile J.A."/>
            <person name="Patussi E.V."/>
            <person name="Pereira L.F.P."/>
            <person name="Pereira-Ferrari L."/>
            <person name="Pinto F.G.S."/>
            <person name="Precoma C."/>
            <person name="Prioli A.J."/>
            <person name="Prioli S.M.A.P."/>
            <person name="Raittz R.T."/>
            <person name="Ramos H.J.O."/>
            <person name="Ribeiro E.M.S.F."/>
            <person name="Rigo L.U."/>
            <person name="Rocha C.L.M.S.C."/>
            <person name="Rocha S.N."/>
            <person name="Santos K."/>
            <person name="Satori D."/>
            <person name="Silva A.G."/>
            <person name="Simao R.C.G."/>
            <person name="Soares M.A.M."/>
            <person name="Souza E.M."/>
            <person name="Steffens M.B.R."/>
            <person name="Steindel M."/>
            <person name="Tadra-Sfeir M.Z."/>
            <person name="Takahashi E.K."/>
            <person name="Torres R.A."/>
            <person name="Valle J.S."/>
            <person name="Vernal J.I."/>
            <person name="Vilas-Boas L.A."/>
            <person name="Watanabe M.A.E."/>
            <person name="Weiss V.A."/>
            <person name="Yates M.A."/>
            <person name="Souza E.M."/>
        </authorList>
    </citation>
    <scope>NUCLEOTIDE SEQUENCE [LARGE SCALE GENOMIC DNA]</scope>
    <source>
        <strain evidence="13 14">SmR1</strain>
    </source>
</reference>
<dbReference type="PANTHER" id="PTHR34501">
    <property type="entry name" value="PROTEIN YDDL-RELATED"/>
    <property type="match status" value="1"/>
</dbReference>
<dbReference type="PRINTS" id="PR00182">
    <property type="entry name" value="ECOLNEIPORIN"/>
</dbReference>
<comment type="subcellular location">
    <subcellularLocation>
        <location evidence="1">Cell outer membrane</location>
        <topology evidence="1">Multi-pass membrane protein</topology>
    </subcellularLocation>
</comment>
<keyword evidence="8" id="KW-0626">Porin</keyword>
<keyword evidence="4" id="KW-1134">Transmembrane beta strand</keyword>
<dbReference type="SUPFAM" id="SSF56935">
    <property type="entry name" value="Porins"/>
    <property type="match status" value="1"/>
</dbReference>
<keyword evidence="7" id="KW-0406">Ion transport</keyword>
<dbReference type="InterPro" id="IPR023614">
    <property type="entry name" value="Porin_dom_sf"/>
</dbReference>
<dbReference type="InterPro" id="IPR001702">
    <property type="entry name" value="Porin_Gram-ve"/>
</dbReference>
<name>D8IU79_HERSS</name>
<dbReference type="Pfam" id="PF13609">
    <property type="entry name" value="Porin_4"/>
    <property type="match status" value="1"/>
</dbReference>
<accession>D8IU79</accession>
<evidence type="ECO:0000313" key="14">
    <source>
        <dbReference type="Proteomes" id="UP000000329"/>
    </source>
</evidence>
<keyword evidence="14" id="KW-1185">Reference proteome</keyword>
<dbReference type="GO" id="GO:0015288">
    <property type="term" value="F:porin activity"/>
    <property type="evidence" value="ECO:0007669"/>
    <property type="project" value="UniProtKB-KW"/>
</dbReference>
<dbReference type="Gene3D" id="2.40.160.10">
    <property type="entry name" value="Porin"/>
    <property type="match status" value="1"/>
</dbReference>
<dbReference type="GO" id="GO:0046930">
    <property type="term" value="C:pore complex"/>
    <property type="evidence" value="ECO:0007669"/>
    <property type="project" value="UniProtKB-KW"/>
</dbReference>
<evidence type="ECO:0000313" key="13">
    <source>
        <dbReference type="EMBL" id="ADJ63741.1"/>
    </source>
</evidence>
<dbReference type="HOGENOM" id="CLU_038238_2_0_4"/>
<evidence type="ECO:0000256" key="10">
    <source>
        <dbReference type="ARBA" id="ARBA00023237"/>
    </source>
</evidence>
<gene>
    <name evidence="13" type="primary">ompC</name>
    <name evidence="13" type="ordered locus">Hsero_2242</name>
</gene>
<dbReference type="GeneID" id="29394041"/>
<dbReference type="InterPro" id="IPR002299">
    <property type="entry name" value="Porin_Neis"/>
</dbReference>
<feature type="signal peptide" evidence="11">
    <location>
        <begin position="1"/>
        <end position="21"/>
    </location>
</feature>
<evidence type="ECO:0000259" key="12">
    <source>
        <dbReference type="Pfam" id="PF13609"/>
    </source>
</evidence>
<dbReference type="KEGG" id="hse:Hsero_2242"/>
<evidence type="ECO:0000256" key="8">
    <source>
        <dbReference type="ARBA" id="ARBA00023114"/>
    </source>
</evidence>
<dbReference type="RefSeq" id="WP_013234220.1">
    <property type="nucleotide sequence ID" value="NC_014323.1"/>
</dbReference>
<dbReference type="STRING" id="757424.Hsero_2242"/>
<dbReference type="EMBL" id="CP002039">
    <property type="protein sequence ID" value="ADJ63741.1"/>
    <property type="molecule type" value="Genomic_DNA"/>
</dbReference>
<proteinExistence type="predicted"/>
<evidence type="ECO:0000256" key="7">
    <source>
        <dbReference type="ARBA" id="ARBA00023065"/>
    </source>
</evidence>
<dbReference type="Proteomes" id="UP000000329">
    <property type="component" value="Chromosome"/>
</dbReference>
<evidence type="ECO:0000256" key="6">
    <source>
        <dbReference type="ARBA" id="ARBA00022729"/>
    </source>
</evidence>
<dbReference type="CDD" id="cd00342">
    <property type="entry name" value="gram_neg_porins"/>
    <property type="match status" value="1"/>
</dbReference>
<sequence length="374" mass="39269">MKKSSLLLLAAGLTSGGAAFAQSNVTIYGIVDTSIHYLSNANAQGNSNVRMDNGAIANSRIGFKGTEDLGGGLKAMFQLENGFSSDTGAMQQGGSLFGRQSWVGLQGGFGKVRVGRQNTPLFDLLADHFDPLTVGNYASNSWLPAAASLVRSPNMLRYDGDFGPVAASASWAFGEKAGSVRTGSQFSSALRYTAGPLALGGGYQQTVSSTNSSLKHTTWNLSASYDFGVAKVFGGWLNIKDDSGLTGSVMAADGDVSNGWTTAGAANNGSTGVKRKDNGFFLGSSYKATNALTLTGAFYYDRSKNVSYVSTGNVGDGKRYTLVGWADYALSKRTQLYTTIDYNKAKDAAVYELTNSANGKNSLTTVGVGIRHIF</sequence>
<dbReference type="InterPro" id="IPR050298">
    <property type="entry name" value="Gram-neg_bact_OMP"/>
</dbReference>
<keyword evidence="5" id="KW-0812">Transmembrane</keyword>
<evidence type="ECO:0000256" key="4">
    <source>
        <dbReference type="ARBA" id="ARBA00022452"/>
    </source>
</evidence>
<keyword evidence="6 11" id="KW-0732">Signal</keyword>
<protein>
    <submittedName>
        <fullName evidence="13">Outer membrane porin protein</fullName>
    </submittedName>
</protein>
<dbReference type="OrthoDB" id="8952625at2"/>
<evidence type="ECO:0000256" key="11">
    <source>
        <dbReference type="SAM" id="SignalP"/>
    </source>
</evidence>
<dbReference type="eggNOG" id="COG3203">
    <property type="taxonomic scope" value="Bacteria"/>
</dbReference>
<dbReference type="PRINTS" id="PR00184">
    <property type="entry name" value="NEISSPPORIN"/>
</dbReference>
<evidence type="ECO:0000256" key="9">
    <source>
        <dbReference type="ARBA" id="ARBA00023136"/>
    </source>
</evidence>
<dbReference type="InterPro" id="IPR033900">
    <property type="entry name" value="Gram_neg_porin_domain"/>
</dbReference>
<keyword evidence="9" id="KW-0472">Membrane</keyword>
<dbReference type="GO" id="GO:0009279">
    <property type="term" value="C:cell outer membrane"/>
    <property type="evidence" value="ECO:0007669"/>
    <property type="project" value="UniProtKB-SubCell"/>
</dbReference>
<evidence type="ECO:0000256" key="3">
    <source>
        <dbReference type="ARBA" id="ARBA00022448"/>
    </source>
</evidence>
<evidence type="ECO:0000256" key="5">
    <source>
        <dbReference type="ARBA" id="ARBA00022692"/>
    </source>
</evidence>
<evidence type="ECO:0000256" key="2">
    <source>
        <dbReference type="ARBA" id="ARBA00011233"/>
    </source>
</evidence>
<dbReference type="AlphaFoldDB" id="D8IU79"/>
<organism evidence="13 14">
    <name type="scientific">Herbaspirillum seropedicae (strain SmR1)</name>
    <dbReference type="NCBI Taxonomy" id="757424"/>
    <lineage>
        <taxon>Bacteria</taxon>
        <taxon>Pseudomonadati</taxon>
        <taxon>Pseudomonadota</taxon>
        <taxon>Betaproteobacteria</taxon>
        <taxon>Burkholderiales</taxon>
        <taxon>Oxalobacteraceae</taxon>
        <taxon>Herbaspirillum</taxon>
    </lineage>
</organism>